<feature type="domain" description="HTH araC/xylS-type" evidence="4">
    <location>
        <begin position="229"/>
        <end position="331"/>
    </location>
</feature>
<accession>A0A285SKF8</accession>
<keyword evidence="3" id="KW-0804">Transcription</keyword>
<organism evidence="5 6">
    <name type="scientific">Stappia indica</name>
    <dbReference type="NCBI Taxonomy" id="538381"/>
    <lineage>
        <taxon>Bacteria</taxon>
        <taxon>Pseudomonadati</taxon>
        <taxon>Pseudomonadota</taxon>
        <taxon>Alphaproteobacteria</taxon>
        <taxon>Hyphomicrobiales</taxon>
        <taxon>Stappiaceae</taxon>
        <taxon>Stappia</taxon>
    </lineage>
</organism>
<dbReference type="Pfam" id="PF12833">
    <property type="entry name" value="HTH_18"/>
    <property type="match status" value="1"/>
</dbReference>
<evidence type="ECO:0000313" key="6">
    <source>
        <dbReference type="Proteomes" id="UP000219331"/>
    </source>
</evidence>
<keyword evidence="6" id="KW-1185">Reference proteome</keyword>
<dbReference type="PROSITE" id="PS00041">
    <property type="entry name" value="HTH_ARAC_FAMILY_1"/>
    <property type="match status" value="1"/>
</dbReference>
<dbReference type="RefSeq" id="WP_176522057.1">
    <property type="nucleotide sequence ID" value="NZ_OBML01000005.1"/>
</dbReference>
<dbReference type="InterPro" id="IPR018062">
    <property type="entry name" value="HTH_AraC-typ_CS"/>
</dbReference>
<evidence type="ECO:0000313" key="5">
    <source>
        <dbReference type="EMBL" id="SOC06633.1"/>
    </source>
</evidence>
<dbReference type="GO" id="GO:0003700">
    <property type="term" value="F:DNA-binding transcription factor activity"/>
    <property type="evidence" value="ECO:0007669"/>
    <property type="project" value="InterPro"/>
</dbReference>
<sequence length="334" mass="36505">MSTGCNIRDNDVLANDLQDCAAVTGPGFQLLRPLTSSRAAVLHGDHRMTRLRTGLNVHTSDTVTLQDIATTIEQPPGLTLMLFLDGGVDATIGGVPLNVGRHENEPVRGVMISRTRPDRFVRHARKGDRLRKVIVTMSPQWLAESGIDDIAGRETVRAFCNTHLARFDWVASPAMIAIAEQMLHPPHDGSFSESLYLESRALDLVAEAFAALAGEGREALRTELSPVEQRRLQAIKDVLADPEADGLSLDQLARQCGVSLSKMQRLFRLAHGGTVSEYVRSTRLVRARQLLEREGITVAEAAHLAGYSSPANFATAFKRAFGISPREARRSARA</sequence>
<proteinExistence type="predicted"/>
<dbReference type="SUPFAM" id="SSF46689">
    <property type="entry name" value="Homeodomain-like"/>
    <property type="match status" value="2"/>
</dbReference>
<dbReference type="InterPro" id="IPR020449">
    <property type="entry name" value="Tscrpt_reg_AraC-type_HTH"/>
</dbReference>
<dbReference type="InterPro" id="IPR018060">
    <property type="entry name" value="HTH_AraC"/>
</dbReference>
<dbReference type="PRINTS" id="PR00032">
    <property type="entry name" value="HTHARAC"/>
</dbReference>
<dbReference type="AlphaFoldDB" id="A0A285SKF8"/>
<evidence type="ECO:0000256" key="1">
    <source>
        <dbReference type="ARBA" id="ARBA00023015"/>
    </source>
</evidence>
<dbReference type="InterPro" id="IPR053142">
    <property type="entry name" value="PchR_regulatory_protein"/>
</dbReference>
<dbReference type="GO" id="GO:0043565">
    <property type="term" value="F:sequence-specific DNA binding"/>
    <property type="evidence" value="ECO:0007669"/>
    <property type="project" value="InterPro"/>
</dbReference>
<dbReference type="STRING" id="538381.GCA_001696535_02144"/>
<evidence type="ECO:0000256" key="2">
    <source>
        <dbReference type="ARBA" id="ARBA00023125"/>
    </source>
</evidence>
<evidence type="ECO:0000256" key="3">
    <source>
        <dbReference type="ARBA" id="ARBA00023163"/>
    </source>
</evidence>
<gene>
    <name evidence="5" type="ORF">SAMN05421512_105146</name>
</gene>
<evidence type="ECO:0000259" key="4">
    <source>
        <dbReference type="PROSITE" id="PS01124"/>
    </source>
</evidence>
<dbReference type="PROSITE" id="PS01124">
    <property type="entry name" value="HTH_ARAC_FAMILY_2"/>
    <property type="match status" value="1"/>
</dbReference>
<dbReference type="SMART" id="SM00342">
    <property type="entry name" value="HTH_ARAC"/>
    <property type="match status" value="1"/>
</dbReference>
<reference evidence="5 6" key="1">
    <citation type="submission" date="2017-08" db="EMBL/GenBank/DDBJ databases">
        <authorList>
            <person name="de Groot N.N."/>
        </authorList>
    </citation>
    <scope>NUCLEOTIDE SEQUENCE [LARGE SCALE GENOMIC DNA]</scope>
    <source>
        <strain evidence="5 6">USBA 352</strain>
    </source>
</reference>
<dbReference type="PANTHER" id="PTHR47893">
    <property type="entry name" value="REGULATORY PROTEIN PCHR"/>
    <property type="match status" value="1"/>
</dbReference>
<dbReference type="Proteomes" id="UP000219331">
    <property type="component" value="Unassembled WGS sequence"/>
</dbReference>
<dbReference type="InterPro" id="IPR009057">
    <property type="entry name" value="Homeodomain-like_sf"/>
</dbReference>
<keyword evidence="2" id="KW-0238">DNA-binding</keyword>
<dbReference type="PANTHER" id="PTHR47893:SF1">
    <property type="entry name" value="REGULATORY PROTEIN PCHR"/>
    <property type="match status" value="1"/>
</dbReference>
<dbReference type="EMBL" id="OBML01000005">
    <property type="protein sequence ID" value="SOC06633.1"/>
    <property type="molecule type" value="Genomic_DNA"/>
</dbReference>
<keyword evidence="1" id="KW-0805">Transcription regulation</keyword>
<protein>
    <submittedName>
        <fullName evidence="5">Transcriptional regulator, AraC family</fullName>
    </submittedName>
</protein>
<name>A0A285SKF8_9HYPH</name>
<dbReference type="Gene3D" id="1.10.10.60">
    <property type="entry name" value="Homeodomain-like"/>
    <property type="match status" value="1"/>
</dbReference>